<dbReference type="GO" id="GO:0009103">
    <property type="term" value="P:lipopolysaccharide biosynthetic process"/>
    <property type="evidence" value="ECO:0007669"/>
    <property type="project" value="UniProtKB-ARBA"/>
</dbReference>
<evidence type="ECO:0000256" key="7">
    <source>
        <dbReference type="ARBA" id="ARBA00023136"/>
    </source>
</evidence>
<protein>
    <submittedName>
        <fullName evidence="10">Dolichyl-phosphate-mannose-protein mannosyltransferase</fullName>
    </submittedName>
</protein>
<feature type="transmembrane region" description="Helical" evidence="8">
    <location>
        <begin position="168"/>
        <end position="197"/>
    </location>
</feature>
<dbReference type="PANTHER" id="PTHR33908:SF11">
    <property type="entry name" value="MEMBRANE PROTEIN"/>
    <property type="match status" value="1"/>
</dbReference>
<dbReference type="InterPro" id="IPR038731">
    <property type="entry name" value="RgtA/B/C-like"/>
</dbReference>
<keyword evidence="5 8" id="KW-0812">Transmembrane</keyword>
<proteinExistence type="predicted"/>
<dbReference type="Pfam" id="PF13231">
    <property type="entry name" value="PMT_2"/>
    <property type="match status" value="1"/>
</dbReference>
<dbReference type="InterPro" id="IPR050297">
    <property type="entry name" value="LipidA_mod_glycosyltrf_83"/>
</dbReference>
<evidence type="ECO:0000256" key="2">
    <source>
        <dbReference type="ARBA" id="ARBA00022475"/>
    </source>
</evidence>
<evidence type="ECO:0000256" key="4">
    <source>
        <dbReference type="ARBA" id="ARBA00022679"/>
    </source>
</evidence>
<keyword evidence="6 8" id="KW-1133">Transmembrane helix</keyword>
<dbReference type="PANTHER" id="PTHR33908">
    <property type="entry name" value="MANNOSYLTRANSFERASE YKCB-RELATED"/>
    <property type="match status" value="1"/>
</dbReference>
<evidence type="ECO:0000259" key="9">
    <source>
        <dbReference type="Pfam" id="PF13231"/>
    </source>
</evidence>
<feature type="transmembrane region" description="Helical" evidence="8">
    <location>
        <begin position="329"/>
        <end position="352"/>
    </location>
</feature>
<keyword evidence="3 10" id="KW-0328">Glycosyltransferase</keyword>
<feature type="transmembrane region" description="Helical" evidence="8">
    <location>
        <begin position="361"/>
        <end position="381"/>
    </location>
</feature>
<organism evidence="10">
    <name type="scientific">candidate division TA06 bacterium ADurb.Bin417</name>
    <dbReference type="NCBI Taxonomy" id="1852828"/>
    <lineage>
        <taxon>Bacteria</taxon>
        <taxon>Bacteria division TA06</taxon>
    </lineage>
</organism>
<evidence type="ECO:0000256" key="3">
    <source>
        <dbReference type="ARBA" id="ARBA00022676"/>
    </source>
</evidence>
<comment type="caution">
    <text evidence="10">The sequence shown here is derived from an EMBL/GenBank/DDBJ whole genome shotgun (WGS) entry which is preliminary data.</text>
</comment>
<feature type="transmembrane region" description="Helical" evidence="8">
    <location>
        <begin position="209"/>
        <end position="225"/>
    </location>
</feature>
<accession>A0A1V5ML12</accession>
<dbReference type="EMBL" id="MWAK01000008">
    <property type="protein sequence ID" value="OPZ93772.1"/>
    <property type="molecule type" value="Genomic_DNA"/>
</dbReference>
<evidence type="ECO:0000256" key="8">
    <source>
        <dbReference type="SAM" id="Phobius"/>
    </source>
</evidence>
<dbReference type="GO" id="GO:0016763">
    <property type="term" value="F:pentosyltransferase activity"/>
    <property type="evidence" value="ECO:0007669"/>
    <property type="project" value="TreeGrafter"/>
</dbReference>
<feature type="transmembrane region" description="Helical" evidence="8">
    <location>
        <begin position="387"/>
        <end position="403"/>
    </location>
</feature>
<dbReference type="AlphaFoldDB" id="A0A1V5ML12"/>
<evidence type="ECO:0000256" key="5">
    <source>
        <dbReference type="ARBA" id="ARBA00022692"/>
    </source>
</evidence>
<keyword evidence="7 8" id="KW-0472">Membrane</keyword>
<evidence type="ECO:0000256" key="6">
    <source>
        <dbReference type="ARBA" id="ARBA00022989"/>
    </source>
</evidence>
<keyword evidence="4 10" id="KW-0808">Transferase</keyword>
<feature type="transmembrane region" description="Helical" evidence="8">
    <location>
        <begin position="87"/>
        <end position="107"/>
    </location>
</feature>
<evidence type="ECO:0000313" key="10">
    <source>
        <dbReference type="EMBL" id="OPZ93772.1"/>
    </source>
</evidence>
<evidence type="ECO:0000256" key="1">
    <source>
        <dbReference type="ARBA" id="ARBA00004651"/>
    </source>
</evidence>
<keyword evidence="2" id="KW-1003">Cell membrane</keyword>
<dbReference type="GO" id="GO:0005886">
    <property type="term" value="C:plasma membrane"/>
    <property type="evidence" value="ECO:0007669"/>
    <property type="project" value="UniProtKB-SubCell"/>
</dbReference>
<feature type="domain" description="Glycosyltransferase RgtA/B/C/D-like" evidence="9">
    <location>
        <begin position="69"/>
        <end position="225"/>
    </location>
</feature>
<sequence length="419" mass="47403">MKRMLLIIFLLGLALRVLWIASLDNRVDDWGEEGVKEAAWSLIEGRGYSMPRSVSCYPGDTPLYSWREPGFSLILVPVFRLFGENYLAVKILLAILSSLTAVFTYLLGRDLFDSEPVARLAAFGMAVLPESIHWTGYLTPESVTIFVLILPVFFLVRGLRRPAPVNPAAAGLLLGVAALTRAQAIVLMPFLLAAYFIGRRDPRRAGREVFLAGGLALLVFSPWVIRNYRIHKQLVVMPTVAGEVLYIANNPGAVRMMKTPAGFFHGEEPERRFIGRSELEISRWYRRAALGFILSRPGDYARLAADRFVRFWRFYPHRGVGVSGRYYNILHLLVSLLTSGVAITLFLPGVFLSRRHWRRTLIPLVLVVVFSTLTVMARATIRYRLPLMPYVMIFAAFAFVRLVEWRRRGPVPREVGHVA</sequence>
<comment type="subcellular location">
    <subcellularLocation>
        <location evidence="1">Cell membrane</location>
        <topology evidence="1">Multi-pass membrane protein</topology>
    </subcellularLocation>
</comment>
<feature type="transmembrane region" description="Helical" evidence="8">
    <location>
        <begin position="134"/>
        <end position="156"/>
    </location>
</feature>
<dbReference type="Proteomes" id="UP000485484">
    <property type="component" value="Unassembled WGS sequence"/>
</dbReference>
<name>A0A1V5ML12_UNCT6</name>
<reference evidence="10" key="1">
    <citation type="submission" date="2017-02" db="EMBL/GenBank/DDBJ databases">
        <title>Delving into the versatile metabolic prowess of the omnipresent phylum Bacteroidetes.</title>
        <authorList>
            <person name="Nobu M.K."/>
            <person name="Mei R."/>
            <person name="Narihiro T."/>
            <person name="Kuroda K."/>
            <person name="Liu W.-T."/>
        </authorList>
    </citation>
    <scope>NUCLEOTIDE SEQUENCE</scope>
    <source>
        <strain evidence="10">ADurb.Bin417</strain>
    </source>
</reference>
<gene>
    <name evidence="10" type="ORF">BWY73_00121</name>
</gene>